<reference evidence="2" key="1">
    <citation type="submission" date="2011-12" db="EMBL/GenBank/DDBJ databases">
        <title>Complete sequence of Methanoregula formicicum SMSP.</title>
        <authorList>
            <person name="Lucas S."/>
            <person name="Han J."/>
            <person name="Lapidus A."/>
            <person name="Cheng J.-F."/>
            <person name="Goodwin L."/>
            <person name="Pitluck S."/>
            <person name="Peters L."/>
            <person name="Ovchinnikova G."/>
            <person name="Teshima H."/>
            <person name="Detter J.C."/>
            <person name="Han C."/>
            <person name="Tapia R."/>
            <person name="Land M."/>
            <person name="Hauser L."/>
            <person name="Kyrpides N."/>
            <person name="Ivanova N."/>
            <person name="Pagani I."/>
            <person name="Imachi H."/>
            <person name="Tamaki H."/>
            <person name="Sekiguchi Y."/>
            <person name="Kamagata Y."/>
            <person name="Cadillo-Quiroz H."/>
            <person name="Zinder S."/>
            <person name="Liu W.-T."/>
            <person name="Woyke T."/>
        </authorList>
    </citation>
    <scope>NUCLEOTIDE SEQUENCE [LARGE SCALE GENOMIC DNA]</scope>
    <source>
        <strain evidence="2">DSM 22288 / NBRC 105244 / SMSP</strain>
    </source>
</reference>
<keyword evidence="2" id="KW-1185">Reference proteome</keyword>
<dbReference type="eggNOG" id="arCOG05283">
    <property type="taxonomic scope" value="Archaea"/>
</dbReference>
<evidence type="ECO:0000313" key="2">
    <source>
        <dbReference type="Proteomes" id="UP000010824"/>
    </source>
</evidence>
<accession>L0HDR2</accession>
<dbReference type="EMBL" id="CP003167">
    <property type="protein sequence ID" value="AGB02867.1"/>
    <property type="molecule type" value="Genomic_DNA"/>
</dbReference>
<proteinExistence type="predicted"/>
<reference evidence="1 2" key="2">
    <citation type="journal article" date="2014" name="Genome Announc.">
        <title>Complete Genome Sequence of Methanoregula formicica SMSPT, a Mesophilic Hydrogenotrophic Methanogen Isolated from a Methanogenic Upflow Anaerobic Sludge Blanket Reactor.</title>
        <authorList>
            <person name="Yamamoto K."/>
            <person name="Tamaki H."/>
            <person name="Cadillo-Quiroz H."/>
            <person name="Imachi H."/>
            <person name="Kyrpides N."/>
            <person name="Woyke T."/>
            <person name="Goodwin L."/>
            <person name="Zinder S.H."/>
            <person name="Kamagata Y."/>
            <person name="Liu W.T."/>
        </authorList>
    </citation>
    <scope>NUCLEOTIDE SEQUENCE [LARGE SCALE GENOMIC DNA]</scope>
    <source>
        <strain evidence="2">DSM 22288 / NBRC 105244 / SMSP</strain>
    </source>
</reference>
<dbReference type="PROSITE" id="PS51257">
    <property type="entry name" value="PROKAR_LIPOPROTEIN"/>
    <property type="match status" value="1"/>
</dbReference>
<organism evidence="1 2">
    <name type="scientific">Methanoregula formicica (strain DSM 22288 / NBRC 105244 / SMSP)</name>
    <dbReference type="NCBI Taxonomy" id="593750"/>
    <lineage>
        <taxon>Archaea</taxon>
        <taxon>Methanobacteriati</taxon>
        <taxon>Methanobacteriota</taxon>
        <taxon>Stenosarchaea group</taxon>
        <taxon>Methanomicrobia</taxon>
        <taxon>Methanomicrobiales</taxon>
        <taxon>Methanoregulaceae</taxon>
        <taxon>Methanoregula</taxon>
    </lineage>
</organism>
<gene>
    <name evidence="1" type="ordered locus">Metfor_1844</name>
</gene>
<protein>
    <submittedName>
        <fullName evidence="1">Uncharacterized protein</fullName>
    </submittedName>
</protein>
<evidence type="ECO:0000313" key="1">
    <source>
        <dbReference type="EMBL" id="AGB02867.1"/>
    </source>
</evidence>
<dbReference type="AlphaFoldDB" id="L0HDR2"/>
<name>L0HDR2_METFS</name>
<dbReference type="HOGENOM" id="CLU_1006886_0_0_2"/>
<dbReference type="STRING" id="593750.Metfor_1844"/>
<dbReference type="Proteomes" id="UP000010824">
    <property type="component" value="Chromosome"/>
</dbReference>
<dbReference type="KEGG" id="mfo:Metfor_1844"/>
<dbReference type="InParanoid" id="L0HDR2"/>
<sequence length="276" mass="31040" precursor="true">MINMWNRIVYVAVPVLLIGLLVLAAGCSEFSIEPRMFSTSFSYDLGITSTEPLSNVTLYLPLPVKNGKPMAGPVILTQQYFENENFSVELVQAPPGINLSGMYPVADNQPWFLKIKAAQVFPDNHNAIFRVSVDNFTRTNSPLQFIETRYPLDNESVFLPKRDFQPLVPAPADSLSLHSLQYSPILISQEIPIYIEYTASPAARVKVSSSIRGGNFWKERYDESGYNSYSDYYSWTNWDESQGWQTAKGKFGYADGPYPNLSHPVWQAVISPTATQ</sequence>